<keyword evidence="21" id="KW-1185">Reference proteome</keyword>
<dbReference type="PRINTS" id="PR00480">
    <property type="entry name" value="ASTACIN"/>
</dbReference>
<dbReference type="PROSITE" id="PS01186">
    <property type="entry name" value="EGF_2"/>
    <property type="match status" value="1"/>
</dbReference>
<keyword evidence="8 14" id="KW-0862">Zinc</keyword>
<dbReference type="Gene3D" id="2.60.120.290">
    <property type="entry name" value="Spermadhesin, CUB domain"/>
    <property type="match status" value="1"/>
</dbReference>
<gene>
    <name evidence="20" type="ORF">BOKJ2_LOCUS13832</name>
</gene>
<keyword evidence="9 14" id="KW-0482">Metalloprotease</keyword>
<dbReference type="SUPFAM" id="SSF49854">
    <property type="entry name" value="Spermadhesin, CUB domain"/>
    <property type="match status" value="1"/>
</dbReference>
<keyword evidence="6 12" id="KW-0732">Signal</keyword>
<dbReference type="EMBL" id="CAJFDH010000006">
    <property type="protein sequence ID" value="CAD5229831.1"/>
    <property type="molecule type" value="Genomic_DNA"/>
</dbReference>
<feature type="region of interest" description="Disordered" evidence="16">
    <location>
        <begin position="460"/>
        <end position="505"/>
    </location>
</feature>
<dbReference type="Pfam" id="PF00090">
    <property type="entry name" value="TSP_1"/>
    <property type="match status" value="1"/>
</dbReference>
<dbReference type="PROSITE" id="PS01180">
    <property type="entry name" value="CUB"/>
    <property type="match status" value="1"/>
</dbReference>
<evidence type="ECO:0000256" key="3">
    <source>
        <dbReference type="ARBA" id="ARBA00022536"/>
    </source>
</evidence>
<comment type="subcellular location">
    <subcellularLocation>
        <location evidence="1 12">Secreted</location>
    </subcellularLocation>
</comment>
<dbReference type="GO" id="GO:0004222">
    <property type="term" value="F:metalloendopeptidase activity"/>
    <property type="evidence" value="ECO:0007669"/>
    <property type="project" value="UniProtKB-UniRule"/>
</dbReference>
<dbReference type="PROSITE" id="PS50092">
    <property type="entry name" value="TSP1"/>
    <property type="match status" value="1"/>
</dbReference>
<feature type="disulfide bond" evidence="13">
    <location>
        <begin position="302"/>
        <end position="312"/>
    </location>
</feature>
<dbReference type="InterPro" id="IPR017050">
    <property type="entry name" value="Metallopeptidase_nem"/>
</dbReference>
<feature type="signal peptide" evidence="12 15">
    <location>
        <begin position="1"/>
        <end position="16"/>
    </location>
</feature>
<dbReference type="FunFam" id="3.40.390.10:FF:000028">
    <property type="entry name" value="Zinc metalloproteinase"/>
    <property type="match status" value="1"/>
</dbReference>
<feature type="disulfide bond" evidence="14">
    <location>
        <begin position="151"/>
        <end position="306"/>
    </location>
</feature>
<evidence type="ECO:0000256" key="14">
    <source>
        <dbReference type="PROSITE-ProRule" id="PRU01211"/>
    </source>
</evidence>
<dbReference type="InterPro" id="IPR035914">
    <property type="entry name" value="Sperma_CUB_dom_sf"/>
</dbReference>
<dbReference type="Proteomes" id="UP000783686">
    <property type="component" value="Unassembled WGS sequence"/>
</dbReference>
<dbReference type="AlphaFoldDB" id="A0A811LQ91"/>
<evidence type="ECO:0000256" key="15">
    <source>
        <dbReference type="RuleBase" id="RU361183"/>
    </source>
</evidence>
<evidence type="ECO:0000256" key="10">
    <source>
        <dbReference type="ARBA" id="ARBA00023157"/>
    </source>
</evidence>
<dbReference type="Gene3D" id="3.40.390.10">
    <property type="entry name" value="Collagenase (Catalytic Domain)"/>
    <property type="match status" value="1"/>
</dbReference>
<feature type="compositionally biased region" description="Pro residues" evidence="16">
    <location>
        <begin position="608"/>
        <end position="619"/>
    </location>
</feature>
<evidence type="ECO:0000256" key="4">
    <source>
        <dbReference type="ARBA" id="ARBA00022670"/>
    </source>
</evidence>
<evidence type="ECO:0000259" key="19">
    <source>
        <dbReference type="PROSITE" id="PS51864"/>
    </source>
</evidence>
<accession>A0A811LQ91</accession>
<evidence type="ECO:0000256" key="12">
    <source>
        <dbReference type="PIRNR" id="PIRNR036365"/>
    </source>
</evidence>
<evidence type="ECO:0000256" key="11">
    <source>
        <dbReference type="ARBA" id="ARBA00023180"/>
    </source>
</evidence>
<keyword evidence="4 14" id="KW-0645">Protease</keyword>
<dbReference type="CDD" id="cd04280">
    <property type="entry name" value="ZnMc_astacin_like"/>
    <property type="match status" value="1"/>
</dbReference>
<comment type="caution">
    <text evidence="20">The sequence shown here is derived from an EMBL/GenBank/DDBJ whole genome shotgun (WGS) entry which is preliminary data.</text>
</comment>
<feature type="region of interest" description="Disordered" evidence="16">
    <location>
        <begin position="599"/>
        <end position="645"/>
    </location>
</feature>
<feature type="binding site" evidence="14">
    <location>
        <position position="209"/>
    </location>
    <ligand>
        <name>Zn(2+)</name>
        <dbReference type="ChEBI" id="CHEBI:29105"/>
        <note>catalytic</note>
    </ligand>
</feature>
<evidence type="ECO:0000256" key="7">
    <source>
        <dbReference type="ARBA" id="ARBA00022801"/>
    </source>
</evidence>
<evidence type="ECO:0000256" key="6">
    <source>
        <dbReference type="ARBA" id="ARBA00022729"/>
    </source>
</evidence>
<dbReference type="GO" id="GO:0006508">
    <property type="term" value="P:proteolysis"/>
    <property type="evidence" value="ECO:0007669"/>
    <property type="project" value="UniProtKB-KW"/>
</dbReference>
<dbReference type="PROSITE" id="PS00022">
    <property type="entry name" value="EGF_1"/>
    <property type="match status" value="1"/>
</dbReference>
<dbReference type="SMART" id="SM00235">
    <property type="entry name" value="ZnMc"/>
    <property type="match status" value="1"/>
</dbReference>
<keyword evidence="2 12" id="KW-0964">Secreted</keyword>
<protein>
    <recommendedName>
        <fullName evidence="12">Zinc metalloproteinase</fullName>
    </recommendedName>
</protein>
<sequence>MLKIWATLLTLYLASAQILDDTSGDLAQVRALLDEIRSESDRKFGLFFDDPDAVSKSLSQVTFDDGTEATANRAFHRELFENDIILTVPQAEAILDEIKQSNKTGRRTRQAQPGLDSFWKNNTIPYKFYYNDKDWQNLIRSALRHIESETCMRFSENGQGKDYLLYIRGSGCWSNVGRVGGRQQVSIGYGCDALGIVAHETLHALALWHEQSRDDRDKFVNIDFTKIFPGTQSNFERRTQRNSDNMGQPYDMGSVMHYGSRAFSTSYDGYSILTKDPNYQQTIGQREAISFKDAKMINLRYCQNICPRELKCQNHGYTDPNYCYRCKCPTGYGGNLCQSVPISNVPKCQGGELKAFSISRELRSPDIMAGAKCFWRIRAQKGERIQINFDKAVFPCETACSSYVELKYKKDKAPTGARICCDSPSQPIYSEDNEVLVMFVGANDIQTGYTGFEFSYKSIPGSGKEESSEEVTEEWTRPTEAPSTTKRTTEATTTEATTTTTTVPTTTTSIDLSLYTGEWSRWAAWSGCSVSCGGCGRRKRLRACYGGNQKCPGDPFEYAECGQDPCGVRPTAKSFTRCEGRLLLPCDLLKKLDFGTTRLPFTQSQDPLAPPPPPPPSSPPLSSKLLPRQTQLSGRNPRPNLEPSG</sequence>
<evidence type="ECO:0000256" key="2">
    <source>
        <dbReference type="ARBA" id="ARBA00022525"/>
    </source>
</evidence>
<dbReference type="SUPFAM" id="SSF55486">
    <property type="entry name" value="Metalloproteases ('zincins'), catalytic domain"/>
    <property type="match status" value="1"/>
</dbReference>
<name>A0A811LQ91_9BILA</name>
<dbReference type="Proteomes" id="UP000614601">
    <property type="component" value="Unassembled WGS sequence"/>
</dbReference>
<feature type="binding site" evidence="14">
    <location>
        <position position="203"/>
    </location>
    <ligand>
        <name>Zn(2+)</name>
        <dbReference type="ChEBI" id="CHEBI:29105"/>
        <note>catalytic</note>
    </ligand>
</feature>
<dbReference type="SMART" id="SM00042">
    <property type="entry name" value="CUB"/>
    <property type="match status" value="1"/>
</dbReference>
<dbReference type="InterPro" id="IPR034035">
    <property type="entry name" value="Astacin-like_dom"/>
</dbReference>
<evidence type="ECO:0000313" key="20">
    <source>
        <dbReference type="EMBL" id="CAD5229831.1"/>
    </source>
</evidence>
<proteinExistence type="predicted"/>
<dbReference type="EMBL" id="CAJFCW020000006">
    <property type="protein sequence ID" value="CAG9127274.1"/>
    <property type="molecule type" value="Genomic_DNA"/>
</dbReference>
<dbReference type="CDD" id="cd00041">
    <property type="entry name" value="CUB"/>
    <property type="match status" value="1"/>
</dbReference>
<dbReference type="Pfam" id="PF01400">
    <property type="entry name" value="Astacin"/>
    <property type="match status" value="1"/>
</dbReference>
<keyword evidence="11" id="KW-0325">Glycoprotein</keyword>
<dbReference type="PIRSF" id="PIRSF036365">
    <property type="entry name" value="Astacin_nematoda"/>
    <property type="match status" value="1"/>
</dbReference>
<comment type="cofactor">
    <cofactor evidence="14 15">
        <name>Zn(2+)</name>
        <dbReference type="ChEBI" id="CHEBI:29105"/>
    </cofactor>
    <text evidence="14 15">Binds 1 zinc ion per subunit.</text>
</comment>
<dbReference type="GO" id="GO:0005576">
    <property type="term" value="C:extracellular region"/>
    <property type="evidence" value="ECO:0007669"/>
    <property type="project" value="UniProtKB-SubCell"/>
</dbReference>
<keyword evidence="3 13" id="KW-0245">EGF-like domain</keyword>
<dbReference type="InterPro" id="IPR000884">
    <property type="entry name" value="TSP1_rpt"/>
</dbReference>
<dbReference type="InterPro" id="IPR024079">
    <property type="entry name" value="MetalloPept_cat_dom_sf"/>
</dbReference>
<dbReference type="PROSITE" id="PS50026">
    <property type="entry name" value="EGF_3"/>
    <property type="match status" value="1"/>
</dbReference>
<feature type="active site" evidence="14">
    <location>
        <position position="200"/>
    </location>
</feature>
<dbReference type="SUPFAM" id="SSF82895">
    <property type="entry name" value="TSP-1 type 1 repeat"/>
    <property type="match status" value="1"/>
</dbReference>
<reference evidence="20" key="1">
    <citation type="submission" date="2020-09" db="EMBL/GenBank/DDBJ databases">
        <authorList>
            <person name="Kikuchi T."/>
        </authorList>
    </citation>
    <scope>NUCLEOTIDE SEQUENCE</scope>
    <source>
        <strain evidence="20">SH1</strain>
    </source>
</reference>
<keyword evidence="5 14" id="KW-0479">Metal-binding</keyword>
<dbReference type="InterPro" id="IPR000859">
    <property type="entry name" value="CUB_dom"/>
</dbReference>
<feature type="domain" description="CUB" evidence="17">
    <location>
        <begin position="348"/>
        <end position="459"/>
    </location>
</feature>
<dbReference type="GO" id="GO:0008270">
    <property type="term" value="F:zinc ion binding"/>
    <property type="evidence" value="ECO:0007669"/>
    <property type="project" value="UniProtKB-UniRule"/>
</dbReference>
<evidence type="ECO:0000256" key="5">
    <source>
        <dbReference type="ARBA" id="ARBA00022723"/>
    </source>
</evidence>
<feature type="binding site" evidence="14">
    <location>
        <position position="199"/>
    </location>
    <ligand>
        <name>Zn(2+)</name>
        <dbReference type="ChEBI" id="CHEBI:29105"/>
        <note>catalytic</note>
    </ligand>
</feature>
<feature type="domain" description="Peptidase M12A" evidence="19">
    <location>
        <begin position="110"/>
        <end position="307"/>
    </location>
</feature>
<feature type="chain" id="PRO_5035952902" description="Zinc metalloproteinase" evidence="12 15">
    <location>
        <begin position="17"/>
        <end position="645"/>
    </location>
</feature>
<evidence type="ECO:0000256" key="13">
    <source>
        <dbReference type="PROSITE-ProRule" id="PRU00076"/>
    </source>
</evidence>
<dbReference type="PANTHER" id="PTHR10127:SF831">
    <property type="entry name" value="ZINC METALLOPROTEINASE NAS-37"/>
    <property type="match status" value="1"/>
</dbReference>
<feature type="domain" description="EGF-like" evidence="18">
    <location>
        <begin position="298"/>
        <end position="338"/>
    </location>
</feature>
<comment type="caution">
    <text evidence="13">Lacks conserved residue(s) required for the propagation of feature annotation.</text>
</comment>
<evidence type="ECO:0000313" key="21">
    <source>
        <dbReference type="Proteomes" id="UP000614601"/>
    </source>
</evidence>
<evidence type="ECO:0000256" key="9">
    <source>
        <dbReference type="ARBA" id="ARBA00023049"/>
    </source>
</evidence>
<dbReference type="GO" id="GO:0018996">
    <property type="term" value="P:molting cycle, collagen and cuticulin-based cuticle"/>
    <property type="evidence" value="ECO:0007669"/>
    <property type="project" value="InterPro"/>
</dbReference>
<feature type="compositionally biased region" description="Low complexity" evidence="16">
    <location>
        <begin position="484"/>
        <end position="505"/>
    </location>
</feature>
<keyword evidence="10 13" id="KW-1015">Disulfide bond</keyword>
<evidence type="ECO:0000259" key="17">
    <source>
        <dbReference type="PROSITE" id="PS01180"/>
    </source>
</evidence>
<feature type="disulfide bond" evidence="13">
    <location>
        <begin position="328"/>
        <end position="337"/>
    </location>
</feature>
<evidence type="ECO:0000259" key="18">
    <source>
        <dbReference type="PROSITE" id="PS50026"/>
    </source>
</evidence>
<evidence type="ECO:0000256" key="16">
    <source>
        <dbReference type="SAM" id="MobiDB-lite"/>
    </source>
</evidence>
<dbReference type="OrthoDB" id="431034at2759"/>
<evidence type="ECO:0000256" key="1">
    <source>
        <dbReference type="ARBA" id="ARBA00004613"/>
    </source>
</evidence>
<dbReference type="InterPro" id="IPR036383">
    <property type="entry name" value="TSP1_rpt_sf"/>
</dbReference>
<keyword evidence="7 14" id="KW-0378">Hydrolase</keyword>
<dbReference type="InterPro" id="IPR000742">
    <property type="entry name" value="EGF"/>
</dbReference>
<organism evidence="20 21">
    <name type="scientific">Bursaphelenchus okinawaensis</name>
    <dbReference type="NCBI Taxonomy" id="465554"/>
    <lineage>
        <taxon>Eukaryota</taxon>
        <taxon>Metazoa</taxon>
        <taxon>Ecdysozoa</taxon>
        <taxon>Nematoda</taxon>
        <taxon>Chromadorea</taxon>
        <taxon>Rhabditida</taxon>
        <taxon>Tylenchina</taxon>
        <taxon>Tylenchomorpha</taxon>
        <taxon>Aphelenchoidea</taxon>
        <taxon>Aphelenchoididae</taxon>
        <taxon>Bursaphelenchus</taxon>
    </lineage>
</organism>
<dbReference type="PANTHER" id="PTHR10127">
    <property type="entry name" value="DISCOIDIN, CUB, EGF, LAMININ , AND ZINC METALLOPROTEASE DOMAIN CONTAINING"/>
    <property type="match status" value="1"/>
</dbReference>
<dbReference type="InterPro" id="IPR001506">
    <property type="entry name" value="Peptidase_M12A"/>
</dbReference>
<evidence type="ECO:0000256" key="8">
    <source>
        <dbReference type="ARBA" id="ARBA00022833"/>
    </source>
</evidence>
<dbReference type="Pfam" id="PF00431">
    <property type="entry name" value="CUB"/>
    <property type="match status" value="1"/>
</dbReference>
<dbReference type="PROSITE" id="PS51864">
    <property type="entry name" value="ASTACIN"/>
    <property type="match status" value="1"/>
</dbReference>
<dbReference type="InterPro" id="IPR006026">
    <property type="entry name" value="Peptidase_Metallo"/>
</dbReference>
<dbReference type="SMART" id="SM00209">
    <property type="entry name" value="TSP1"/>
    <property type="match status" value="1"/>
</dbReference>
<dbReference type="Gene3D" id="2.20.100.10">
    <property type="entry name" value="Thrombospondin type-1 (TSP1) repeat"/>
    <property type="match status" value="1"/>
</dbReference>